<dbReference type="WBParaSite" id="HNAJ_0000070701-mRNA-1">
    <property type="protein sequence ID" value="HNAJ_0000070701-mRNA-1"/>
    <property type="gene ID" value="HNAJ_0000070701"/>
</dbReference>
<gene>
    <name evidence="7" type="ORF">HNAJ_LOCUS707</name>
</gene>
<protein>
    <submittedName>
        <fullName evidence="9">Delta-like protein</fullName>
    </submittedName>
</protein>
<dbReference type="SUPFAM" id="SSF57196">
    <property type="entry name" value="EGF/Laminin"/>
    <property type="match status" value="3"/>
</dbReference>
<reference evidence="9" key="1">
    <citation type="submission" date="2017-02" db="UniProtKB">
        <authorList>
            <consortium name="WormBaseParasite"/>
        </authorList>
    </citation>
    <scope>IDENTIFICATION</scope>
</reference>
<keyword evidence="2" id="KW-0677">Repeat</keyword>
<dbReference type="GO" id="GO:0005509">
    <property type="term" value="F:calcium ion binding"/>
    <property type="evidence" value="ECO:0007669"/>
    <property type="project" value="InterPro"/>
</dbReference>
<evidence type="ECO:0000313" key="8">
    <source>
        <dbReference type="Proteomes" id="UP000278807"/>
    </source>
</evidence>
<evidence type="ECO:0000259" key="6">
    <source>
        <dbReference type="PROSITE" id="PS50026"/>
    </source>
</evidence>
<evidence type="ECO:0000256" key="1">
    <source>
        <dbReference type="ARBA" id="ARBA00022536"/>
    </source>
</evidence>
<dbReference type="SMART" id="SM00179">
    <property type="entry name" value="EGF_CA"/>
    <property type="match status" value="3"/>
</dbReference>
<feature type="domain" description="EGF-like" evidence="6">
    <location>
        <begin position="258"/>
        <end position="295"/>
    </location>
</feature>
<dbReference type="CDD" id="cd00054">
    <property type="entry name" value="EGF_CA"/>
    <property type="match status" value="2"/>
</dbReference>
<sequence length="447" mass="50697">MPHSPLSEHDQRVDYFFVPDLPRACRRESRHYATEWIKHYDYCFVIFACLLQPGGILHLSFVFTTIDGALADGHECDFFDTCDPFFRICVKSDSNGDCDLFKATTPAIKNVFSVAYKGDSAFQFSFRPPTNAIILQHYLSSFFWQKIYVLIEAWEYDVVTNFDYIGRVQGSFFIHNITSLYTPLKLERAKTIFLNNFKIEASMRKECNPNYFGQICQYHAMESGLDSAIHQAAMELPTKSTKTTTSAPEASALCARASIIIGSEVCLNHGTCHDNIDGVGYACRCQPGYTGTRCERRDLCHNITCNGQGKCENFKETRETFVCKCNPGWKGVLCEIQEPSACELAFQRLPKDQLSICLHGGQCVENVNQFGAKCQCEVGWTGERCETHFTQTTTFIASVVLIPLFVISALFCTYFRKNVSFKITKKQTKPNIEVHYGSDDPYSRIPF</sequence>
<feature type="transmembrane region" description="Helical" evidence="5">
    <location>
        <begin position="395"/>
        <end position="415"/>
    </location>
</feature>
<dbReference type="InterPro" id="IPR051022">
    <property type="entry name" value="Notch_Cell-Fate_Det"/>
</dbReference>
<feature type="disulfide bond" evidence="4">
    <location>
        <begin position="285"/>
        <end position="294"/>
    </location>
</feature>
<dbReference type="Proteomes" id="UP000278807">
    <property type="component" value="Unassembled WGS sequence"/>
</dbReference>
<dbReference type="InterPro" id="IPR001881">
    <property type="entry name" value="EGF-like_Ca-bd_dom"/>
</dbReference>
<dbReference type="OrthoDB" id="6267794at2759"/>
<dbReference type="Pfam" id="PF00008">
    <property type="entry name" value="EGF"/>
    <property type="match status" value="2"/>
</dbReference>
<evidence type="ECO:0000313" key="7">
    <source>
        <dbReference type="EMBL" id="VDN96566.1"/>
    </source>
</evidence>
<keyword evidence="5" id="KW-0472">Membrane</keyword>
<feature type="domain" description="EGF-like" evidence="6">
    <location>
        <begin position="348"/>
        <end position="386"/>
    </location>
</feature>
<dbReference type="InterPro" id="IPR000742">
    <property type="entry name" value="EGF"/>
</dbReference>
<evidence type="ECO:0000256" key="4">
    <source>
        <dbReference type="PROSITE-ProRule" id="PRU00076"/>
    </source>
</evidence>
<dbReference type="PROSITE" id="PS00022">
    <property type="entry name" value="EGF_1"/>
    <property type="match status" value="3"/>
</dbReference>
<feature type="disulfide bond" evidence="4">
    <location>
        <begin position="266"/>
        <end position="283"/>
    </location>
</feature>
<evidence type="ECO:0000256" key="2">
    <source>
        <dbReference type="ARBA" id="ARBA00022737"/>
    </source>
</evidence>
<proteinExistence type="predicted"/>
<dbReference type="SMART" id="SM00181">
    <property type="entry name" value="EGF"/>
    <property type="match status" value="3"/>
</dbReference>
<dbReference type="PROSITE" id="PS50026">
    <property type="entry name" value="EGF_3"/>
    <property type="match status" value="3"/>
</dbReference>
<evidence type="ECO:0000256" key="3">
    <source>
        <dbReference type="ARBA" id="ARBA00023157"/>
    </source>
</evidence>
<evidence type="ECO:0000256" key="5">
    <source>
        <dbReference type="SAM" id="Phobius"/>
    </source>
</evidence>
<reference evidence="7 8" key="2">
    <citation type="submission" date="2018-11" db="EMBL/GenBank/DDBJ databases">
        <authorList>
            <consortium name="Pathogen Informatics"/>
        </authorList>
    </citation>
    <scope>NUCLEOTIDE SEQUENCE [LARGE SCALE GENOMIC DNA]</scope>
</reference>
<keyword evidence="3 4" id="KW-1015">Disulfide bond</keyword>
<dbReference type="Gene3D" id="2.10.25.10">
    <property type="entry name" value="Laminin"/>
    <property type="match status" value="3"/>
</dbReference>
<accession>A0A0R3T1F8</accession>
<dbReference type="PANTHER" id="PTHR24049">
    <property type="entry name" value="CRUMBS FAMILY MEMBER"/>
    <property type="match status" value="1"/>
</dbReference>
<feature type="disulfide bond" evidence="4">
    <location>
        <begin position="357"/>
        <end position="374"/>
    </location>
</feature>
<feature type="disulfide bond" evidence="4">
    <location>
        <begin position="376"/>
        <end position="385"/>
    </location>
</feature>
<dbReference type="AlphaFoldDB" id="A0A0R3T1F8"/>
<keyword evidence="1 4" id="KW-0245">EGF-like domain</keyword>
<keyword evidence="5" id="KW-1133">Transmembrane helix</keyword>
<feature type="domain" description="EGF-like" evidence="6">
    <location>
        <begin position="296"/>
        <end position="335"/>
    </location>
</feature>
<dbReference type="STRING" id="102285.A0A0R3T1F8"/>
<evidence type="ECO:0000313" key="9">
    <source>
        <dbReference type="WBParaSite" id="HNAJ_0000070701-mRNA-1"/>
    </source>
</evidence>
<keyword evidence="8" id="KW-1185">Reference proteome</keyword>
<name>A0A0R3T1F8_RODNA</name>
<keyword evidence="5" id="KW-0812">Transmembrane</keyword>
<comment type="caution">
    <text evidence="4">Lacks conserved residue(s) required for the propagation of feature annotation.</text>
</comment>
<feature type="disulfide bond" evidence="4">
    <location>
        <begin position="325"/>
        <end position="334"/>
    </location>
</feature>
<dbReference type="PROSITE" id="PS01186">
    <property type="entry name" value="EGF_2"/>
    <property type="match status" value="3"/>
</dbReference>
<organism evidence="9">
    <name type="scientific">Rodentolepis nana</name>
    <name type="common">Dwarf tapeworm</name>
    <name type="synonym">Hymenolepis nana</name>
    <dbReference type="NCBI Taxonomy" id="102285"/>
    <lineage>
        <taxon>Eukaryota</taxon>
        <taxon>Metazoa</taxon>
        <taxon>Spiralia</taxon>
        <taxon>Lophotrochozoa</taxon>
        <taxon>Platyhelminthes</taxon>
        <taxon>Cestoda</taxon>
        <taxon>Eucestoda</taxon>
        <taxon>Cyclophyllidea</taxon>
        <taxon>Hymenolepididae</taxon>
        <taxon>Rodentolepis</taxon>
    </lineage>
</organism>
<dbReference type="EMBL" id="UZAE01000219">
    <property type="protein sequence ID" value="VDN96566.1"/>
    <property type="molecule type" value="Genomic_DNA"/>
</dbReference>